<accession>A0ABD7CFK8</accession>
<dbReference type="InterPro" id="IPR025948">
    <property type="entry name" value="HTH-like_dom"/>
</dbReference>
<name>A0ABD7CFK8_CLOBO</name>
<dbReference type="Pfam" id="PF13276">
    <property type="entry name" value="HTH_21"/>
    <property type="match status" value="1"/>
</dbReference>
<dbReference type="InterPro" id="IPR001584">
    <property type="entry name" value="Integrase_cat-core"/>
</dbReference>
<reference evidence="3 4" key="1">
    <citation type="journal article" date="2014" name="J. Infect. Dis.">
        <title>Molecular characterization of a novel botulinum neurotoxin type H gene.</title>
        <authorList>
            <person name="Dover N."/>
            <person name="Barash J.R."/>
            <person name="Hill K.K."/>
            <person name="Xie G."/>
            <person name="Arnon S.S."/>
        </authorList>
    </citation>
    <scope>NUCLEOTIDE SEQUENCE [LARGE SCALE GENOMIC DNA]</scope>
    <source>
        <strain evidence="3 4">IBCA10-7060</strain>
    </source>
</reference>
<feature type="domain" description="Integrase catalytic" evidence="2">
    <location>
        <begin position="126"/>
        <end position="292"/>
    </location>
</feature>
<evidence type="ECO:0000313" key="3">
    <source>
        <dbReference type="EMBL" id="QRI52059.1"/>
    </source>
</evidence>
<organism evidence="3 4">
    <name type="scientific">Clostridium botulinum</name>
    <dbReference type="NCBI Taxonomy" id="1491"/>
    <lineage>
        <taxon>Bacteria</taxon>
        <taxon>Bacillati</taxon>
        <taxon>Bacillota</taxon>
        <taxon>Clostridia</taxon>
        <taxon>Eubacteriales</taxon>
        <taxon>Clostridiaceae</taxon>
        <taxon>Clostridium</taxon>
    </lineage>
</organism>
<dbReference type="PANTHER" id="PTHR46889:SF5">
    <property type="entry name" value="INTEGRASE PROTEIN"/>
    <property type="match status" value="1"/>
</dbReference>
<dbReference type="RefSeq" id="WP_203385255.1">
    <property type="nucleotide sequence ID" value="NZ_CP069280.1"/>
</dbReference>
<dbReference type="Proteomes" id="UP000663464">
    <property type="component" value="Chromosome"/>
</dbReference>
<evidence type="ECO:0000313" key="4">
    <source>
        <dbReference type="Proteomes" id="UP000663464"/>
    </source>
</evidence>
<dbReference type="InterPro" id="IPR036397">
    <property type="entry name" value="RNaseH_sf"/>
</dbReference>
<protein>
    <submittedName>
        <fullName evidence="3">IS3 family transposase</fullName>
    </submittedName>
</protein>
<dbReference type="NCBIfam" id="NF033516">
    <property type="entry name" value="transpos_IS3"/>
    <property type="match status" value="1"/>
</dbReference>
<evidence type="ECO:0000256" key="1">
    <source>
        <dbReference type="ARBA" id="ARBA00002286"/>
    </source>
</evidence>
<sequence>MIRTQDKFATINKLTHKYSIKLLCELADVSRSGYYKWLNKSKKQIDMDICNKILEIYNASKLVYGYRRVKVALRRKYNMIVNHKKVRRLMRLLGIQSIIRKKKFKYSTPKNLIQDKSEDNILNRDFSTTGMYQKWVTDITYLYYGKSHNRAYLSAIMDLHNNEIISYKLSISLGIEFVRDTLIEAFSGKKANDLRKLIIHSDQGVHYRSLIYKNLIKENKITQSMSRKGNCYDNACIENFFGHIKSELIYQNHFNTREELFKAVSEYIYWYNNERFQTVLKNRTPIEARSAA</sequence>
<dbReference type="PROSITE" id="PS50994">
    <property type="entry name" value="INTEGRASE"/>
    <property type="match status" value="1"/>
</dbReference>
<dbReference type="SUPFAM" id="SSF53098">
    <property type="entry name" value="Ribonuclease H-like"/>
    <property type="match status" value="1"/>
</dbReference>
<gene>
    <name evidence="3" type="ORF">JQS73_11435</name>
</gene>
<dbReference type="InterPro" id="IPR050900">
    <property type="entry name" value="Transposase_IS3/IS150/IS904"/>
</dbReference>
<dbReference type="AlphaFoldDB" id="A0ABD7CFK8"/>
<evidence type="ECO:0000259" key="2">
    <source>
        <dbReference type="PROSITE" id="PS50994"/>
    </source>
</evidence>
<dbReference type="InterPro" id="IPR048020">
    <property type="entry name" value="Transpos_IS3"/>
</dbReference>
<proteinExistence type="predicted"/>
<dbReference type="InterPro" id="IPR012337">
    <property type="entry name" value="RNaseH-like_sf"/>
</dbReference>
<dbReference type="EMBL" id="CP069280">
    <property type="protein sequence ID" value="QRI52059.1"/>
    <property type="molecule type" value="Genomic_DNA"/>
</dbReference>
<dbReference type="PANTHER" id="PTHR46889">
    <property type="entry name" value="TRANSPOSASE INSF FOR INSERTION SEQUENCE IS3B-RELATED"/>
    <property type="match status" value="1"/>
</dbReference>
<dbReference type="Pfam" id="PF13333">
    <property type="entry name" value="rve_2"/>
    <property type="match status" value="1"/>
</dbReference>
<dbReference type="Pfam" id="PF00665">
    <property type="entry name" value="rve"/>
    <property type="match status" value="1"/>
</dbReference>
<dbReference type="Gene3D" id="3.30.420.10">
    <property type="entry name" value="Ribonuclease H-like superfamily/Ribonuclease H"/>
    <property type="match status" value="1"/>
</dbReference>
<comment type="function">
    <text evidence="1">Involved in the transposition of the insertion sequence.</text>
</comment>